<name>A0A176RWT7_9GAMM</name>
<dbReference type="Proteomes" id="UP000076962">
    <property type="component" value="Unassembled WGS sequence"/>
</dbReference>
<evidence type="ECO:0000313" key="3">
    <source>
        <dbReference type="EMBL" id="OAD20231.1"/>
    </source>
</evidence>
<accession>A0A176RWT7</accession>
<evidence type="ECO:0000313" key="4">
    <source>
        <dbReference type="Proteomes" id="UP000076962"/>
    </source>
</evidence>
<evidence type="ECO:0000259" key="2">
    <source>
        <dbReference type="Pfam" id="PF16200"/>
    </source>
</evidence>
<keyword evidence="4" id="KW-1185">Reference proteome</keyword>
<protein>
    <recommendedName>
        <fullName evidence="2">STML2-like C-terminal extension domain-containing protein</fullName>
    </recommendedName>
</protein>
<comment type="caution">
    <text evidence="3">The sequence shown here is derived from an EMBL/GenBank/DDBJ whole genome shotgun (WGS) entry which is preliminary data.</text>
</comment>
<organism evidence="3 4">
    <name type="scientific">Candidatus Thiomargarita nelsonii</name>
    <dbReference type="NCBI Taxonomy" id="1003181"/>
    <lineage>
        <taxon>Bacteria</taxon>
        <taxon>Pseudomonadati</taxon>
        <taxon>Pseudomonadota</taxon>
        <taxon>Gammaproteobacteria</taxon>
        <taxon>Thiotrichales</taxon>
        <taxon>Thiotrichaceae</taxon>
        <taxon>Thiomargarita</taxon>
    </lineage>
</organism>
<feature type="domain" description="STML2-like C-terminal extension" evidence="2">
    <location>
        <begin position="1"/>
        <end position="50"/>
    </location>
</feature>
<sequence length="51" mass="5475">MQAVNLRVAEQYLSEFGKLAETNNTMIIPSNLSDVAGMVATASSVIKDMKS</sequence>
<dbReference type="EMBL" id="LUTY01002510">
    <property type="protein sequence ID" value="OAD20231.1"/>
    <property type="molecule type" value="Genomic_DNA"/>
</dbReference>
<comment type="similarity">
    <text evidence="1">Belongs to the band 7/mec-2 family.</text>
</comment>
<dbReference type="PATRIC" id="fig|1003181.4.peg.5388"/>
<proteinExistence type="inferred from homology"/>
<gene>
    <name evidence="3" type="ORF">THIOM_004086</name>
</gene>
<dbReference type="InterPro" id="IPR032435">
    <property type="entry name" value="STML2-like_C"/>
</dbReference>
<dbReference type="AlphaFoldDB" id="A0A176RWT7"/>
<evidence type="ECO:0000256" key="1">
    <source>
        <dbReference type="ARBA" id="ARBA00008164"/>
    </source>
</evidence>
<reference evidence="3 4" key="1">
    <citation type="submission" date="2016-05" db="EMBL/GenBank/DDBJ databases">
        <title>Single-cell genome of chain-forming Candidatus Thiomargarita nelsonii and comparison to other large sulfur-oxidizing bacteria.</title>
        <authorList>
            <person name="Winkel M."/>
            <person name="Salman V."/>
            <person name="Woyke T."/>
            <person name="Schulz-Vogt H."/>
            <person name="Richter M."/>
            <person name="Flood B."/>
            <person name="Bailey J."/>
            <person name="Amann R."/>
            <person name="Mussmann M."/>
        </authorList>
    </citation>
    <scope>NUCLEOTIDE SEQUENCE [LARGE SCALE GENOMIC DNA]</scope>
    <source>
        <strain evidence="3 4">THI036</strain>
    </source>
</reference>
<dbReference type="Pfam" id="PF16200">
    <property type="entry name" value="Band_7_C"/>
    <property type="match status" value="1"/>
</dbReference>